<protein>
    <submittedName>
        <fullName evidence="2">(Mediterranean fruit fly) hypothetical protein</fullName>
    </submittedName>
</protein>
<feature type="compositionally biased region" description="Polar residues" evidence="1">
    <location>
        <begin position="20"/>
        <end position="31"/>
    </location>
</feature>
<proteinExistence type="predicted"/>
<keyword evidence="3" id="KW-1185">Reference proteome</keyword>
<feature type="region of interest" description="Disordered" evidence="1">
    <location>
        <begin position="20"/>
        <end position="51"/>
    </location>
</feature>
<feature type="non-terminal residue" evidence="2">
    <location>
        <position position="1"/>
    </location>
</feature>
<sequence length="51" mass="5899">FFRLTSNHTHFCLYPPYLTPTTMASESPNDDTNTRDKIRSKIESTEDYSVA</sequence>
<accession>A0A811V7H6</accession>
<evidence type="ECO:0000256" key="1">
    <source>
        <dbReference type="SAM" id="MobiDB-lite"/>
    </source>
</evidence>
<evidence type="ECO:0000313" key="2">
    <source>
        <dbReference type="EMBL" id="CAD7006405.1"/>
    </source>
</evidence>
<dbReference type="EMBL" id="CAJHJT010000034">
    <property type="protein sequence ID" value="CAD7006405.1"/>
    <property type="molecule type" value="Genomic_DNA"/>
</dbReference>
<dbReference type="AlphaFoldDB" id="A0A811V7H6"/>
<dbReference type="Proteomes" id="UP000606786">
    <property type="component" value="Unassembled WGS sequence"/>
</dbReference>
<gene>
    <name evidence="2" type="ORF">CCAP1982_LOCUS14725</name>
</gene>
<evidence type="ECO:0000313" key="3">
    <source>
        <dbReference type="Proteomes" id="UP000606786"/>
    </source>
</evidence>
<reference evidence="2" key="1">
    <citation type="submission" date="2020-11" db="EMBL/GenBank/DDBJ databases">
        <authorList>
            <person name="Whitehead M."/>
        </authorList>
    </citation>
    <scope>NUCLEOTIDE SEQUENCE</scope>
    <source>
        <strain evidence="2">EGII</strain>
    </source>
</reference>
<name>A0A811V7H6_CERCA</name>
<organism evidence="2 3">
    <name type="scientific">Ceratitis capitata</name>
    <name type="common">Mediterranean fruit fly</name>
    <name type="synonym">Tephritis capitata</name>
    <dbReference type="NCBI Taxonomy" id="7213"/>
    <lineage>
        <taxon>Eukaryota</taxon>
        <taxon>Metazoa</taxon>
        <taxon>Ecdysozoa</taxon>
        <taxon>Arthropoda</taxon>
        <taxon>Hexapoda</taxon>
        <taxon>Insecta</taxon>
        <taxon>Pterygota</taxon>
        <taxon>Neoptera</taxon>
        <taxon>Endopterygota</taxon>
        <taxon>Diptera</taxon>
        <taxon>Brachycera</taxon>
        <taxon>Muscomorpha</taxon>
        <taxon>Tephritoidea</taxon>
        <taxon>Tephritidae</taxon>
        <taxon>Ceratitis</taxon>
        <taxon>Ceratitis</taxon>
    </lineage>
</organism>
<comment type="caution">
    <text evidence="2">The sequence shown here is derived from an EMBL/GenBank/DDBJ whole genome shotgun (WGS) entry which is preliminary data.</text>
</comment>
<feature type="compositionally biased region" description="Basic and acidic residues" evidence="1">
    <location>
        <begin position="32"/>
        <end position="44"/>
    </location>
</feature>